<comment type="caution">
    <text evidence="1">The sequence shown here is derived from an EMBL/GenBank/DDBJ whole genome shotgun (WGS) entry which is preliminary data.</text>
</comment>
<reference evidence="1 2" key="1">
    <citation type="submission" date="2019-03" db="EMBL/GenBank/DDBJ databases">
        <title>First draft genome of Liparis tanakae, snailfish: a comprehensive survey of snailfish specific genes.</title>
        <authorList>
            <person name="Kim W."/>
            <person name="Song I."/>
            <person name="Jeong J.-H."/>
            <person name="Kim D."/>
            <person name="Kim S."/>
            <person name="Ryu S."/>
            <person name="Song J.Y."/>
            <person name="Lee S.K."/>
        </authorList>
    </citation>
    <scope>NUCLEOTIDE SEQUENCE [LARGE SCALE GENOMIC DNA]</scope>
    <source>
        <tissue evidence="1">Muscle</tissue>
    </source>
</reference>
<dbReference type="AlphaFoldDB" id="A0A4Z2JCX9"/>
<proteinExistence type="predicted"/>
<dbReference type="EMBL" id="SRLO01000007">
    <property type="protein sequence ID" value="TNN88069.1"/>
    <property type="molecule type" value="Genomic_DNA"/>
</dbReference>
<evidence type="ECO:0000313" key="1">
    <source>
        <dbReference type="EMBL" id="TNN88069.1"/>
    </source>
</evidence>
<accession>A0A4Z2JCX9</accession>
<gene>
    <name evidence="1" type="ORF">EYF80_001650</name>
</gene>
<dbReference type="Proteomes" id="UP000314294">
    <property type="component" value="Unassembled WGS sequence"/>
</dbReference>
<sequence>MEPAGPCPLLAEMSNPWMMADELDSLALGHYYQVRKELFTGCDVIRDQFSHPLCMGAYQFNSDTKAKGEEEVIYARSSIDYDMAFLSRETLVRQSV</sequence>
<keyword evidence="2" id="KW-1185">Reference proteome</keyword>
<organism evidence="1 2">
    <name type="scientific">Liparis tanakae</name>
    <name type="common">Tanaka's snailfish</name>
    <dbReference type="NCBI Taxonomy" id="230148"/>
    <lineage>
        <taxon>Eukaryota</taxon>
        <taxon>Metazoa</taxon>
        <taxon>Chordata</taxon>
        <taxon>Craniata</taxon>
        <taxon>Vertebrata</taxon>
        <taxon>Euteleostomi</taxon>
        <taxon>Actinopterygii</taxon>
        <taxon>Neopterygii</taxon>
        <taxon>Teleostei</taxon>
        <taxon>Neoteleostei</taxon>
        <taxon>Acanthomorphata</taxon>
        <taxon>Eupercaria</taxon>
        <taxon>Perciformes</taxon>
        <taxon>Cottioidei</taxon>
        <taxon>Cottales</taxon>
        <taxon>Liparidae</taxon>
        <taxon>Liparis</taxon>
    </lineage>
</organism>
<protein>
    <submittedName>
        <fullName evidence="1">Uncharacterized protein</fullName>
    </submittedName>
</protein>
<evidence type="ECO:0000313" key="2">
    <source>
        <dbReference type="Proteomes" id="UP000314294"/>
    </source>
</evidence>
<name>A0A4Z2JCX9_9TELE</name>